<dbReference type="EMBL" id="CP032157">
    <property type="protein sequence ID" value="AXY78658.1"/>
    <property type="molecule type" value="Genomic_DNA"/>
</dbReference>
<dbReference type="InterPro" id="IPR010131">
    <property type="entry name" value="MdtP/NodT-like"/>
</dbReference>
<dbReference type="GO" id="GO:0015562">
    <property type="term" value="F:efflux transmembrane transporter activity"/>
    <property type="evidence" value="ECO:0007669"/>
    <property type="project" value="InterPro"/>
</dbReference>
<name>A0A3B7MX10_9BACT</name>
<dbReference type="InterPro" id="IPR003423">
    <property type="entry name" value="OMP_efflux"/>
</dbReference>
<evidence type="ECO:0000256" key="2">
    <source>
        <dbReference type="SAM" id="Coils"/>
    </source>
</evidence>
<dbReference type="Proteomes" id="UP000263900">
    <property type="component" value="Chromosome"/>
</dbReference>
<sequence length="413" mass="47031">MVVLAVLLTGVVTNAQDTLRITLQVAEQQFFQNNLALLAAKYDITIAQAAIIQAKLYNNPTLLASGNLYNPDLHKPFDISNKTGQYDIQIQQLITLAGKRNKQIGLATTSARIAAYNFYDLLRTLRYSLRSNYYSILHLHQSKDAYQVQINSLQQLSKAYSELQEKGVVTLKDAVRIKSLLYTLQAEQTGLQNQLNDLQAELQLLMRDNKHYYLPMGMGDGPEALEQYPLQALVDSAYNNRYDLKAANANTVYSQQNYQLQKALRTPDLTLGVEFDKRGSFVNNASFLTAAIDLPFFNRNQGHIKAAQTQVEQSKVLLEQQQLTVENEVQKAYVKALNTDRMLQSFDPGFKKQFDKLLQGITDNFQKKNISLLEFIDFYESWKDNVLQWNQLQNEKDQAMEALNFAVGKTLFN</sequence>
<evidence type="ECO:0000256" key="1">
    <source>
        <dbReference type="ARBA" id="ARBA00007613"/>
    </source>
</evidence>
<gene>
    <name evidence="3" type="ORF">D3H65_15430</name>
</gene>
<reference evidence="3 4" key="1">
    <citation type="submission" date="2018-09" db="EMBL/GenBank/DDBJ databases">
        <title>Genome sequencing of strain 6GH32-13.</title>
        <authorList>
            <person name="Weon H.-Y."/>
            <person name="Heo J."/>
            <person name="Kwon S.-W."/>
        </authorList>
    </citation>
    <scope>NUCLEOTIDE SEQUENCE [LARGE SCALE GENOMIC DNA]</scope>
    <source>
        <strain evidence="3 4">5GH32-13</strain>
    </source>
</reference>
<dbReference type="SUPFAM" id="SSF56954">
    <property type="entry name" value="Outer membrane efflux proteins (OEP)"/>
    <property type="match status" value="1"/>
</dbReference>
<dbReference type="PANTHER" id="PTHR30203">
    <property type="entry name" value="OUTER MEMBRANE CATION EFFLUX PROTEIN"/>
    <property type="match status" value="1"/>
</dbReference>
<dbReference type="KEGG" id="pseg:D3H65_15430"/>
<evidence type="ECO:0000313" key="3">
    <source>
        <dbReference type="EMBL" id="AXY78658.1"/>
    </source>
</evidence>
<dbReference type="AlphaFoldDB" id="A0A3B7MX10"/>
<keyword evidence="4" id="KW-1185">Reference proteome</keyword>
<evidence type="ECO:0000313" key="4">
    <source>
        <dbReference type="Proteomes" id="UP000263900"/>
    </source>
</evidence>
<keyword evidence="2" id="KW-0175">Coiled coil</keyword>
<proteinExistence type="inferred from homology"/>
<dbReference type="Pfam" id="PF02321">
    <property type="entry name" value="OEP"/>
    <property type="match status" value="2"/>
</dbReference>
<accession>A0A3B7MX10</accession>
<feature type="coiled-coil region" evidence="2">
    <location>
        <begin position="146"/>
        <end position="208"/>
    </location>
</feature>
<dbReference type="Gene3D" id="1.20.1600.10">
    <property type="entry name" value="Outer membrane efflux proteins (OEP)"/>
    <property type="match status" value="1"/>
</dbReference>
<dbReference type="OrthoDB" id="9791261at2"/>
<protein>
    <submittedName>
        <fullName evidence="3">TolC family protein</fullName>
    </submittedName>
</protein>
<comment type="similarity">
    <text evidence="1">Belongs to the outer membrane factor (OMF) (TC 1.B.17) family.</text>
</comment>
<organism evidence="3 4">
    <name type="scientific">Paraflavitalea soli</name>
    <dbReference type="NCBI Taxonomy" id="2315862"/>
    <lineage>
        <taxon>Bacteria</taxon>
        <taxon>Pseudomonadati</taxon>
        <taxon>Bacteroidota</taxon>
        <taxon>Chitinophagia</taxon>
        <taxon>Chitinophagales</taxon>
        <taxon>Chitinophagaceae</taxon>
        <taxon>Paraflavitalea</taxon>
    </lineage>
</organism>
<dbReference type="PANTHER" id="PTHR30203:SF23">
    <property type="entry name" value="OUTER MEMBRANE EFFLUX PROTEIN"/>
    <property type="match status" value="1"/>
</dbReference>